<organism evidence="1 2">
    <name type="scientific">Thermoanaerobacterium butyriciformans</name>
    <dbReference type="NCBI Taxonomy" id="1702242"/>
    <lineage>
        <taxon>Bacteria</taxon>
        <taxon>Bacillati</taxon>
        <taxon>Bacillota</taxon>
        <taxon>Clostridia</taxon>
        <taxon>Thermoanaerobacterales</taxon>
        <taxon>Thermoanaerobacteraceae</taxon>
        <taxon>Thermoanaerobacterium</taxon>
    </lineage>
</organism>
<evidence type="ECO:0000313" key="2">
    <source>
        <dbReference type="Proteomes" id="UP001166402"/>
    </source>
</evidence>
<comment type="caution">
    <text evidence="1">The sequence shown here is derived from an EMBL/GenBank/DDBJ whole genome shotgun (WGS) entry which is preliminary data.</text>
</comment>
<dbReference type="InterPro" id="IPR023282">
    <property type="entry name" value="HMG_CoA_Rdtase_N"/>
</dbReference>
<protein>
    <submittedName>
        <fullName evidence="1">Dehydrogenase</fullName>
    </submittedName>
</protein>
<reference evidence="1" key="1">
    <citation type="submission" date="2021-03" db="EMBL/GenBank/DDBJ databases">
        <title>Genomic Encyclopedia of Type Strains, Phase IV (KMG-IV): sequencing the most valuable type-strain genomes for metagenomic binning, comparative biology and taxonomic classification.</title>
        <authorList>
            <person name="Goeker M."/>
        </authorList>
    </citation>
    <scope>NUCLEOTIDE SEQUENCE</scope>
    <source>
        <strain evidence="1">DSM 101588</strain>
    </source>
</reference>
<keyword evidence="2" id="KW-1185">Reference proteome</keyword>
<dbReference type="EMBL" id="JAGGLT010000009">
    <property type="protein sequence ID" value="MBP2071552.1"/>
    <property type="molecule type" value="Genomic_DNA"/>
</dbReference>
<dbReference type="RefSeq" id="WP_209453444.1">
    <property type="nucleotide sequence ID" value="NZ_JAGGLT010000009.1"/>
</dbReference>
<proteinExistence type="predicted"/>
<dbReference type="Proteomes" id="UP001166402">
    <property type="component" value="Unassembled WGS sequence"/>
</dbReference>
<dbReference type="Gene3D" id="1.10.3270.10">
    <property type="entry name" value="HMGR, N-terminal domain"/>
    <property type="match status" value="1"/>
</dbReference>
<evidence type="ECO:0000313" key="1">
    <source>
        <dbReference type="EMBL" id="MBP2071552.1"/>
    </source>
</evidence>
<accession>A0ABS4NCZ7</accession>
<name>A0ABS4NCZ7_9THEO</name>
<gene>
    <name evidence="1" type="ORF">J2Z80_001072</name>
</gene>
<sequence>MKLKIGFIGFGKSTNRYHLPYVLLRNNIEVKKIYYRTRKKELEERYERYNIEFTNVFIKFIRR</sequence>